<evidence type="ECO:0000259" key="1">
    <source>
        <dbReference type="Pfam" id="PF01636"/>
    </source>
</evidence>
<dbReference type="Pfam" id="PF01636">
    <property type="entry name" value="APH"/>
    <property type="match status" value="1"/>
</dbReference>
<sequence>MRNAVDHLVEVYGLGSGPWTMTSVTRGALGQIWKLSGQSSTWAVKEMLFGCDEHQVQREAALRDASERLGIASPKLIANRDGAHVSWLPPRLGGSSVKLYEWVDGTEADPARPEILSWVGRTLALLHVAGEGASEAPGSWYETCPREADWAELHHRTDAAGLPWSDALARFAAGPAGELARLVTAADRNALVTSHLDVQPQNVLLGPEGPVLIDWDNAGPMAPERELAWIVFVWSGRNRLNADSARRVVRAYVAAGGPGRIRDPGAFSTLVATSLNYIQVQAEAAVDPAKTVEQREFGETEVAKSLRNLPEPATLSRLIKELGPEWP</sequence>
<keyword evidence="3" id="KW-1185">Reference proteome</keyword>
<reference evidence="3" key="1">
    <citation type="journal article" date="2019" name="Int. J. Syst. Evol. Microbiol.">
        <title>The Global Catalogue of Microorganisms (GCM) 10K type strain sequencing project: providing services to taxonomists for standard genome sequencing and annotation.</title>
        <authorList>
            <consortium name="The Broad Institute Genomics Platform"/>
            <consortium name="The Broad Institute Genome Sequencing Center for Infectious Disease"/>
            <person name="Wu L."/>
            <person name="Ma J."/>
        </authorList>
    </citation>
    <scope>NUCLEOTIDE SEQUENCE [LARGE SCALE GENOMIC DNA]</scope>
    <source>
        <strain evidence="3">JCM 17138</strain>
    </source>
</reference>
<dbReference type="SUPFAM" id="SSF56112">
    <property type="entry name" value="Protein kinase-like (PK-like)"/>
    <property type="match status" value="1"/>
</dbReference>
<accession>A0ABP7HA70</accession>
<dbReference type="InterPro" id="IPR002575">
    <property type="entry name" value="Aminoglycoside_PTrfase"/>
</dbReference>
<feature type="domain" description="Aminoglycoside phosphotransferase" evidence="1">
    <location>
        <begin position="27"/>
        <end position="257"/>
    </location>
</feature>
<gene>
    <name evidence="2" type="ORF">GCM10022403_022040</name>
</gene>
<name>A0ABP7HA70_9ACTN</name>
<protein>
    <recommendedName>
        <fullName evidence="1">Aminoglycoside phosphotransferase domain-containing protein</fullName>
    </recommendedName>
</protein>
<dbReference type="Gene3D" id="3.90.1200.10">
    <property type="match status" value="1"/>
</dbReference>
<dbReference type="InterPro" id="IPR011009">
    <property type="entry name" value="Kinase-like_dom_sf"/>
</dbReference>
<evidence type="ECO:0000313" key="2">
    <source>
        <dbReference type="EMBL" id="GAA3786897.1"/>
    </source>
</evidence>
<evidence type="ECO:0000313" key="3">
    <source>
        <dbReference type="Proteomes" id="UP001501009"/>
    </source>
</evidence>
<proteinExistence type="predicted"/>
<dbReference type="RefSeq" id="WP_275773928.1">
    <property type="nucleotide sequence ID" value="NZ_BAABDE010000008.1"/>
</dbReference>
<dbReference type="EMBL" id="BAABDE010000008">
    <property type="protein sequence ID" value="GAA3786897.1"/>
    <property type="molecule type" value="Genomic_DNA"/>
</dbReference>
<dbReference type="Proteomes" id="UP001501009">
    <property type="component" value="Unassembled WGS sequence"/>
</dbReference>
<comment type="caution">
    <text evidence="2">The sequence shown here is derived from an EMBL/GenBank/DDBJ whole genome shotgun (WGS) entry which is preliminary data.</text>
</comment>
<organism evidence="2 3">
    <name type="scientific">Streptomyces coacervatus</name>
    <dbReference type="NCBI Taxonomy" id="647381"/>
    <lineage>
        <taxon>Bacteria</taxon>
        <taxon>Bacillati</taxon>
        <taxon>Actinomycetota</taxon>
        <taxon>Actinomycetes</taxon>
        <taxon>Kitasatosporales</taxon>
        <taxon>Streptomycetaceae</taxon>
        <taxon>Streptomyces</taxon>
    </lineage>
</organism>